<evidence type="ECO:0000313" key="2">
    <source>
        <dbReference type="EMBL" id="QIS09889.1"/>
    </source>
</evidence>
<evidence type="ECO:0000313" key="3">
    <source>
        <dbReference type="Proteomes" id="UP000503540"/>
    </source>
</evidence>
<dbReference type="EMBL" id="CP046172">
    <property type="protein sequence ID" value="QIS09889.1"/>
    <property type="molecule type" value="Genomic_DNA"/>
</dbReference>
<protein>
    <recommendedName>
        <fullName evidence="4">DUF932 domain-containing protein</fullName>
    </recommendedName>
</protein>
<keyword evidence="3" id="KW-1185">Reference proteome</keyword>
<sequence length="432" mass="46451">MFAGVPAWSHRRTALSAFPDWRWFLVSVLTGVRNAALDDMVALLQTQQTAKLDVVAPVTALTCRDGFIELTGADPVIDEAGVTPVDGRYLPTASADGDIAEKLDISRRYLRQLRDTGRLDLFDVNVNGKIHGRVPGSDSRHESDQRKFLLRTFRGDPGGPGVLRAVLSDRFGICDNFDVLTAVLDGINQAGTPVTIRSCDLTDSSMHVKVYSPAVAQLAPALLANYRNPFATPQLASDRTSVTTPPGLPTPAAPLPRDPGLPVMFAGFRFSNSETGHGAVVLKPELYVQVCGNGLTLPMLAVRDVHLGSRLKAGAVAWSQDTYDKQLAVVTAKTRDTVRHWLSPEFLAEQIELLDTTATTPVTEPDKTITVIAKQMRFSEAERSGILSHFIAGGQLNAAGIANAITSFSQTLADPTRADALDDLAVEAMALA</sequence>
<dbReference type="RefSeq" id="WP_238847179.1">
    <property type="nucleotide sequence ID" value="NZ_CP046172.1"/>
</dbReference>
<feature type="region of interest" description="Disordered" evidence="1">
    <location>
        <begin position="235"/>
        <end position="256"/>
    </location>
</feature>
<dbReference type="AlphaFoldDB" id="A0A6G9Y9I5"/>
<proteinExistence type="predicted"/>
<dbReference type="KEGG" id="nah:F5544_09945"/>
<accession>A0A6G9Y9I5</accession>
<dbReference type="Proteomes" id="UP000503540">
    <property type="component" value="Chromosome"/>
</dbReference>
<reference evidence="2 3" key="1">
    <citation type="journal article" date="2019" name="ACS Chem. Biol.">
        <title>Identification and Mobilization of a Cryptic Antibiotic Biosynthesis Gene Locus from a Human-Pathogenic Nocardia Isolate.</title>
        <authorList>
            <person name="Herisse M."/>
            <person name="Ishida K."/>
            <person name="Porter J.L."/>
            <person name="Howden B."/>
            <person name="Hertweck C."/>
            <person name="Stinear T.P."/>
            <person name="Pidot S.J."/>
        </authorList>
    </citation>
    <scope>NUCLEOTIDE SEQUENCE [LARGE SCALE GENOMIC DNA]</scope>
    <source>
        <strain evidence="2 3">AUSMDU00012717</strain>
    </source>
</reference>
<evidence type="ECO:0000256" key="1">
    <source>
        <dbReference type="SAM" id="MobiDB-lite"/>
    </source>
</evidence>
<organism evidence="2 3">
    <name type="scientific">Nocardia arthritidis</name>
    <dbReference type="NCBI Taxonomy" id="228602"/>
    <lineage>
        <taxon>Bacteria</taxon>
        <taxon>Bacillati</taxon>
        <taxon>Actinomycetota</taxon>
        <taxon>Actinomycetes</taxon>
        <taxon>Mycobacteriales</taxon>
        <taxon>Nocardiaceae</taxon>
        <taxon>Nocardia</taxon>
    </lineage>
</organism>
<name>A0A6G9Y9I5_9NOCA</name>
<evidence type="ECO:0008006" key="4">
    <source>
        <dbReference type="Google" id="ProtNLM"/>
    </source>
</evidence>
<gene>
    <name evidence="2" type="ORF">F5544_09945</name>
</gene>
<feature type="compositionally biased region" description="Pro residues" evidence="1">
    <location>
        <begin position="246"/>
        <end position="256"/>
    </location>
</feature>